<proteinExistence type="predicted"/>
<feature type="region of interest" description="Disordered" evidence="1">
    <location>
        <begin position="1"/>
        <end position="21"/>
    </location>
</feature>
<dbReference type="Proteomes" id="UP000008068">
    <property type="component" value="Unassembled WGS sequence"/>
</dbReference>
<dbReference type="InParanoid" id="G0P1A1"/>
<protein>
    <submittedName>
        <fullName evidence="2">Uncharacterized protein</fullName>
    </submittedName>
</protein>
<dbReference type="HOGENOM" id="CLU_1760406_0_0_1"/>
<sequence length="148" mass="16369">MRKSEWRSCVKTPGNDKLAHPPIPEEALTSPIPNKKLTHEAQKAPNCPLIGWCPFSFLNSSRNRTFKKNTDSNLIKIKRRGGSLNTEGACGEIGKNEMVGAVRRLHSGERKIVWERRSAESKGQATQASIIVCPLFCSQPSVLGKCAR</sequence>
<organism evidence="3">
    <name type="scientific">Caenorhabditis brenneri</name>
    <name type="common">Nematode worm</name>
    <dbReference type="NCBI Taxonomy" id="135651"/>
    <lineage>
        <taxon>Eukaryota</taxon>
        <taxon>Metazoa</taxon>
        <taxon>Ecdysozoa</taxon>
        <taxon>Nematoda</taxon>
        <taxon>Chromadorea</taxon>
        <taxon>Rhabditida</taxon>
        <taxon>Rhabditina</taxon>
        <taxon>Rhabditomorpha</taxon>
        <taxon>Rhabditoidea</taxon>
        <taxon>Rhabditidae</taxon>
        <taxon>Peloderinae</taxon>
        <taxon>Caenorhabditis</taxon>
    </lineage>
</organism>
<evidence type="ECO:0000313" key="2">
    <source>
        <dbReference type="EMBL" id="EGT42265.1"/>
    </source>
</evidence>
<reference evidence="3" key="1">
    <citation type="submission" date="2011-07" db="EMBL/GenBank/DDBJ databases">
        <authorList>
            <consortium name="Caenorhabditis brenneri Sequencing and Analysis Consortium"/>
            <person name="Wilson R.K."/>
        </authorList>
    </citation>
    <scope>NUCLEOTIDE SEQUENCE [LARGE SCALE GENOMIC DNA]</scope>
    <source>
        <strain evidence="3">PB2801</strain>
    </source>
</reference>
<keyword evidence="3" id="KW-1185">Reference proteome</keyword>
<accession>G0P1A1</accession>
<dbReference type="AlphaFoldDB" id="G0P1A1"/>
<evidence type="ECO:0000256" key="1">
    <source>
        <dbReference type="SAM" id="MobiDB-lite"/>
    </source>
</evidence>
<dbReference type="EMBL" id="GL380010">
    <property type="protein sequence ID" value="EGT42265.1"/>
    <property type="molecule type" value="Genomic_DNA"/>
</dbReference>
<evidence type="ECO:0000313" key="3">
    <source>
        <dbReference type="Proteomes" id="UP000008068"/>
    </source>
</evidence>
<name>G0P1A1_CAEBE</name>
<gene>
    <name evidence="2" type="ORF">CAEBREN_04534</name>
</gene>